<name>A0ABX6PCE9_9HYPH</name>
<evidence type="ECO:0000313" key="2">
    <source>
        <dbReference type="Proteomes" id="UP000305673"/>
    </source>
</evidence>
<dbReference type="EMBL" id="CP054021">
    <property type="protein sequence ID" value="QKK15989.1"/>
    <property type="molecule type" value="Genomic_DNA"/>
</dbReference>
<sequence>MASNADLDAALAVIKRRHPYGKSEIRTQSRRIEHAYDHLQETRLTSEDLATVVVFADNVARNCFDEFPTGESKSVSECLSSNITAAFLICGGLALLRLDAPVAKATMR</sequence>
<accession>A0ABX6PCE9</accession>
<dbReference type="Proteomes" id="UP000305673">
    <property type="component" value="Chromosome"/>
</dbReference>
<proteinExistence type="predicted"/>
<dbReference type="RefSeq" id="WP_173883548.1">
    <property type="nucleotide sequence ID" value="NZ_CP054021.1"/>
</dbReference>
<reference evidence="1 2" key="1">
    <citation type="submission" date="2020-05" db="EMBL/GenBank/DDBJ databases">
        <title>Genome sequences of pea root nodulating Rhizobium spp.</title>
        <authorList>
            <person name="Rahi P."/>
        </authorList>
    </citation>
    <scope>NUCLEOTIDE SEQUENCE [LARGE SCALE GENOMIC DNA]</scope>
    <source>
        <strain evidence="2">JKLM 12A2</strain>
    </source>
</reference>
<gene>
    <name evidence="1" type="ORF">FFM53_006070</name>
</gene>
<keyword evidence="2" id="KW-1185">Reference proteome</keyword>
<organism evidence="1 2">
    <name type="scientific">Rhizobium indicum</name>
    <dbReference type="NCBI Taxonomy" id="2583231"/>
    <lineage>
        <taxon>Bacteria</taxon>
        <taxon>Pseudomonadati</taxon>
        <taxon>Pseudomonadota</taxon>
        <taxon>Alphaproteobacteria</taxon>
        <taxon>Hyphomicrobiales</taxon>
        <taxon>Rhizobiaceae</taxon>
        <taxon>Rhizobium/Agrobacterium group</taxon>
        <taxon>Rhizobium</taxon>
    </lineage>
</organism>
<evidence type="ECO:0000313" key="1">
    <source>
        <dbReference type="EMBL" id="QKK15989.1"/>
    </source>
</evidence>
<protein>
    <submittedName>
        <fullName evidence="1">Uncharacterized protein</fullName>
    </submittedName>
</protein>